<dbReference type="SUPFAM" id="SSF53850">
    <property type="entry name" value="Periplasmic binding protein-like II"/>
    <property type="match status" value="1"/>
</dbReference>
<name>A0A1V0URB2_9BACL</name>
<dbReference type="Pfam" id="PF14503">
    <property type="entry name" value="YhfZ_C"/>
    <property type="match status" value="1"/>
</dbReference>
<feature type="domain" description="Uncharacterised protein YhfZ C-terminal" evidence="1">
    <location>
        <begin position="1"/>
        <end position="185"/>
    </location>
</feature>
<dbReference type="InterPro" id="IPR032791">
    <property type="entry name" value="YhfZ_C"/>
</dbReference>
<dbReference type="EMBL" id="CP020557">
    <property type="protein sequence ID" value="ARF67570.1"/>
    <property type="molecule type" value="Genomic_DNA"/>
</dbReference>
<evidence type="ECO:0000313" key="3">
    <source>
        <dbReference type="Proteomes" id="UP000192727"/>
    </source>
</evidence>
<reference evidence="2 3" key="1">
    <citation type="submission" date="2017-03" db="EMBL/GenBank/DDBJ databases">
        <title>Paenibacillus larvae genome sequencing.</title>
        <authorList>
            <person name="Dingman D.W."/>
        </authorList>
    </citation>
    <scope>NUCLEOTIDE SEQUENCE [LARGE SCALE GENOMIC DNA]</scope>
    <source>
        <strain evidence="2 3">SAG 10367</strain>
    </source>
</reference>
<protein>
    <recommendedName>
        <fullName evidence="1">Uncharacterized protein YhfZ C-terminal domain-containing protein</fullName>
    </recommendedName>
</protein>
<organism evidence="2 3">
    <name type="scientific">Paenibacillus larvae subsp. pulvifaciens</name>
    <dbReference type="NCBI Taxonomy" id="1477"/>
    <lineage>
        <taxon>Bacteria</taxon>
        <taxon>Bacillati</taxon>
        <taxon>Bacillota</taxon>
        <taxon>Bacilli</taxon>
        <taxon>Bacillales</taxon>
        <taxon>Paenibacillaceae</taxon>
        <taxon>Paenibacillus</taxon>
    </lineage>
</organism>
<sequence>MRGSIAREKALTAGRYDFAIMSLLAAEKLIQSNAPVEIGLSLGKQSYVSGYTVFVGHDQIKELKDGMRIGIDSSSTDQVDLTMAECENLDVEFVEANYMHLFDMLVRGEIDAEIWDNEDTMQNTSMPNIPLCTRKAKEMDKKLTEAVCLVHANNSTLKEVLGTLPLEDILNIQKAVIDGTVTPRY</sequence>
<gene>
    <name evidence="2" type="ORF">B7C51_06660</name>
</gene>
<accession>A0A1V0URB2</accession>
<evidence type="ECO:0000313" key="2">
    <source>
        <dbReference type="EMBL" id="ARF67570.1"/>
    </source>
</evidence>
<proteinExistence type="predicted"/>
<dbReference type="Proteomes" id="UP000192727">
    <property type="component" value="Chromosome"/>
</dbReference>
<dbReference type="Gene3D" id="3.40.190.10">
    <property type="entry name" value="Periplasmic binding protein-like II"/>
    <property type="match status" value="2"/>
</dbReference>
<evidence type="ECO:0000259" key="1">
    <source>
        <dbReference type="Pfam" id="PF14503"/>
    </source>
</evidence>
<dbReference type="AlphaFoldDB" id="A0A1V0URB2"/>